<dbReference type="AlphaFoldDB" id="Q0CB62"/>
<dbReference type="Proteomes" id="UP000007963">
    <property type="component" value="Unassembled WGS sequence"/>
</dbReference>
<reference evidence="8" key="1">
    <citation type="submission" date="2005-09" db="EMBL/GenBank/DDBJ databases">
        <title>Annotation of the Aspergillus terreus NIH2624 genome.</title>
        <authorList>
            <person name="Birren B.W."/>
            <person name="Lander E.S."/>
            <person name="Galagan J.E."/>
            <person name="Nusbaum C."/>
            <person name="Devon K."/>
            <person name="Henn M."/>
            <person name="Ma L.-J."/>
            <person name="Jaffe D.B."/>
            <person name="Butler J."/>
            <person name="Alvarez P."/>
            <person name="Gnerre S."/>
            <person name="Grabherr M."/>
            <person name="Kleber M."/>
            <person name="Mauceli E.W."/>
            <person name="Brockman W."/>
            <person name="Rounsley S."/>
            <person name="Young S.K."/>
            <person name="LaButti K."/>
            <person name="Pushparaj V."/>
            <person name="DeCaprio D."/>
            <person name="Crawford M."/>
            <person name="Koehrsen M."/>
            <person name="Engels R."/>
            <person name="Montgomery P."/>
            <person name="Pearson M."/>
            <person name="Howarth C."/>
            <person name="Larson L."/>
            <person name="Luoma S."/>
            <person name="White J."/>
            <person name="Alvarado L."/>
            <person name="Kodira C.D."/>
            <person name="Zeng Q."/>
            <person name="Oleary S."/>
            <person name="Yandava C."/>
            <person name="Denning D.W."/>
            <person name="Nierman W.C."/>
            <person name="Milne T."/>
            <person name="Madden K."/>
        </authorList>
    </citation>
    <scope>NUCLEOTIDE SEQUENCE [LARGE SCALE GENOMIC DNA]</scope>
    <source>
        <strain evidence="8">NIH 2624 / FGSC A1156</strain>
    </source>
</reference>
<comment type="subcellular location">
    <subcellularLocation>
        <location evidence="1">Membrane</location>
        <topology evidence="1">Multi-pass membrane protein</topology>
    </subcellularLocation>
</comment>
<dbReference type="STRING" id="341663.Q0CB62"/>
<dbReference type="eggNOG" id="KOG2533">
    <property type="taxonomic scope" value="Eukaryota"/>
</dbReference>
<dbReference type="GO" id="GO:0022857">
    <property type="term" value="F:transmembrane transporter activity"/>
    <property type="evidence" value="ECO:0007669"/>
    <property type="project" value="TreeGrafter"/>
</dbReference>
<evidence type="ECO:0000313" key="8">
    <source>
        <dbReference type="Proteomes" id="UP000007963"/>
    </source>
</evidence>
<feature type="transmembrane region" description="Helical" evidence="6">
    <location>
        <begin position="103"/>
        <end position="121"/>
    </location>
</feature>
<accession>Q0CB62</accession>
<evidence type="ECO:0000256" key="5">
    <source>
        <dbReference type="ARBA" id="ARBA00023136"/>
    </source>
</evidence>
<keyword evidence="2" id="KW-0813">Transport</keyword>
<dbReference type="GeneID" id="4353693"/>
<name>Q0CB62_ASPTN</name>
<dbReference type="PANTHER" id="PTHR43791">
    <property type="entry name" value="PERMEASE-RELATED"/>
    <property type="match status" value="1"/>
</dbReference>
<evidence type="ECO:0000256" key="2">
    <source>
        <dbReference type="ARBA" id="ARBA00022448"/>
    </source>
</evidence>
<protein>
    <submittedName>
        <fullName evidence="7">Uncharacterized protein</fullName>
    </submittedName>
</protein>
<evidence type="ECO:0000256" key="4">
    <source>
        <dbReference type="ARBA" id="ARBA00022989"/>
    </source>
</evidence>
<keyword evidence="4 6" id="KW-1133">Transmembrane helix</keyword>
<evidence type="ECO:0000256" key="6">
    <source>
        <dbReference type="SAM" id="Phobius"/>
    </source>
</evidence>
<dbReference type="HOGENOM" id="CLU_1677480_0_0_1"/>
<dbReference type="PANTHER" id="PTHR43791:SF47">
    <property type="entry name" value="MAJOR FACILITATOR SUPERFAMILY (MFS) PROFILE DOMAIN-CONTAINING PROTEIN-RELATED"/>
    <property type="match status" value="1"/>
</dbReference>
<dbReference type="OrthoDB" id="3639251at2759"/>
<evidence type="ECO:0000313" key="7">
    <source>
        <dbReference type="EMBL" id="EAU30209.1"/>
    </source>
</evidence>
<dbReference type="OMA" id="GEVECQF"/>
<feature type="transmembrane region" description="Helical" evidence="6">
    <location>
        <begin position="64"/>
        <end position="83"/>
    </location>
</feature>
<keyword evidence="5 6" id="KW-0472">Membrane</keyword>
<gene>
    <name evidence="7" type="ORF">ATEG_09072</name>
</gene>
<sequence length="157" mass="17676">MDSEEKIPSAITEKGIGFTFTRTWTDDLASRTLPDVLESVYIPGGVYLLSTWYSRYELHKRYSLFYCIGLIAQAIANVLAFGLGKMEGCRIFEGGDGFHHRGVAQITGVVGLLTYFLVVEFPDKCHKSWRFLSEDEAAFIIRRLNIDRDDAVPGDSL</sequence>
<dbReference type="VEuPathDB" id="FungiDB:ATEG_09072"/>
<dbReference type="RefSeq" id="XP_001217694.1">
    <property type="nucleotide sequence ID" value="XM_001217693.1"/>
</dbReference>
<organism evidence="7 8">
    <name type="scientific">Aspergillus terreus (strain NIH 2624 / FGSC A1156)</name>
    <dbReference type="NCBI Taxonomy" id="341663"/>
    <lineage>
        <taxon>Eukaryota</taxon>
        <taxon>Fungi</taxon>
        <taxon>Dikarya</taxon>
        <taxon>Ascomycota</taxon>
        <taxon>Pezizomycotina</taxon>
        <taxon>Eurotiomycetes</taxon>
        <taxon>Eurotiomycetidae</taxon>
        <taxon>Eurotiales</taxon>
        <taxon>Aspergillaceae</taxon>
        <taxon>Aspergillus</taxon>
        <taxon>Aspergillus subgen. Circumdati</taxon>
    </lineage>
</organism>
<dbReference type="EMBL" id="CH476607">
    <property type="protein sequence ID" value="EAU30209.1"/>
    <property type="molecule type" value="Genomic_DNA"/>
</dbReference>
<dbReference type="Gene3D" id="1.20.1250.20">
    <property type="entry name" value="MFS general substrate transporter like domains"/>
    <property type="match status" value="1"/>
</dbReference>
<keyword evidence="3 6" id="KW-0812">Transmembrane</keyword>
<dbReference type="SUPFAM" id="SSF103473">
    <property type="entry name" value="MFS general substrate transporter"/>
    <property type="match status" value="1"/>
</dbReference>
<proteinExistence type="predicted"/>
<evidence type="ECO:0000256" key="1">
    <source>
        <dbReference type="ARBA" id="ARBA00004141"/>
    </source>
</evidence>
<dbReference type="InterPro" id="IPR036259">
    <property type="entry name" value="MFS_trans_sf"/>
</dbReference>
<dbReference type="GO" id="GO:0016020">
    <property type="term" value="C:membrane"/>
    <property type="evidence" value="ECO:0007669"/>
    <property type="project" value="UniProtKB-SubCell"/>
</dbReference>
<evidence type="ECO:0000256" key="3">
    <source>
        <dbReference type="ARBA" id="ARBA00022692"/>
    </source>
</evidence>